<feature type="compositionally biased region" description="Low complexity" evidence="1">
    <location>
        <begin position="46"/>
        <end position="67"/>
    </location>
</feature>
<evidence type="ECO:0000313" key="3">
    <source>
        <dbReference type="Proteomes" id="UP000094828"/>
    </source>
</evidence>
<evidence type="ECO:0008006" key="4">
    <source>
        <dbReference type="Google" id="ProtNLM"/>
    </source>
</evidence>
<proteinExistence type="predicted"/>
<gene>
    <name evidence="2" type="ORF">A6X21_07600</name>
</gene>
<feature type="region of interest" description="Disordered" evidence="1">
    <location>
        <begin position="46"/>
        <end position="73"/>
    </location>
</feature>
<dbReference type="Proteomes" id="UP000094828">
    <property type="component" value="Unassembled WGS sequence"/>
</dbReference>
<dbReference type="Pfam" id="PF11211">
    <property type="entry name" value="DUF2997"/>
    <property type="match status" value="1"/>
</dbReference>
<dbReference type="RefSeq" id="WP_068849309.1">
    <property type="nucleotide sequence ID" value="NZ_LYDR01000124.1"/>
</dbReference>
<dbReference type="OrthoDB" id="288620at2"/>
<accession>A0A1C3E948</accession>
<keyword evidence="3" id="KW-1185">Reference proteome</keyword>
<organism evidence="2 3">
    <name type="scientific">Planctopirus hydrillae</name>
    <dbReference type="NCBI Taxonomy" id="1841610"/>
    <lineage>
        <taxon>Bacteria</taxon>
        <taxon>Pseudomonadati</taxon>
        <taxon>Planctomycetota</taxon>
        <taxon>Planctomycetia</taxon>
        <taxon>Planctomycetales</taxon>
        <taxon>Planctomycetaceae</taxon>
        <taxon>Planctopirus</taxon>
    </lineage>
</organism>
<dbReference type="InterPro" id="IPR021375">
    <property type="entry name" value="DUF2997"/>
</dbReference>
<dbReference type="STRING" id="1841610.A6X21_07600"/>
<comment type="caution">
    <text evidence="2">The sequence shown here is derived from an EMBL/GenBank/DDBJ whole genome shotgun (WGS) entry which is preliminary data.</text>
</comment>
<evidence type="ECO:0000313" key="2">
    <source>
        <dbReference type="EMBL" id="ODA29746.1"/>
    </source>
</evidence>
<evidence type="ECO:0000256" key="1">
    <source>
        <dbReference type="SAM" id="MobiDB-lite"/>
    </source>
</evidence>
<dbReference type="EMBL" id="LYDR01000124">
    <property type="protein sequence ID" value="ODA29746.1"/>
    <property type="molecule type" value="Genomic_DNA"/>
</dbReference>
<name>A0A1C3E948_9PLAN</name>
<dbReference type="AlphaFoldDB" id="A0A1C3E948"/>
<reference evidence="2 3" key="1">
    <citation type="submission" date="2016-05" db="EMBL/GenBank/DDBJ databases">
        <title>Genomic and physiological characterization of Planctopirus sp. isolated from fresh water lake.</title>
        <authorList>
            <person name="Subhash Y."/>
            <person name="Ramana C."/>
        </authorList>
    </citation>
    <scope>NUCLEOTIDE SEQUENCE [LARGE SCALE GENOMIC DNA]</scope>
    <source>
        <strain evidence="2 3">JC280</strain>
    </source>
</reference>
<protein>
    <recommendedName>
        <fullName evidence="4">DUF2997 domain-containing protein</fullName>
    </recommendedName>
</protein>
<sequence length="73" mass="7950">MPLTIEIRVDPTGKVQVQAQGFTGSTCRHATAGLIQALGLPLQEQLQPEYYQPSSTSHTSPTTHQSHAPFPEH</sequence>